<feature type="region of interest" description="Disordered" evidence="1">
    <location>
        <begin position="546"/>
        <end position="579"/>
    </location>
</feature>
<protein>
    <submittedName>
        <fullName evidence="2">CGP-CTERM sorting domain-containing protein</fullName>
    </submittedName>
</protein>
<sequence length="602" mass="66823">MKRIAVFLTLFIITLPVNSLVFAFQGVSKLPTTVYEIHISGIGTKTRMILTVDVSIQDYGTYTLAYTFTHCVRCSNFTYIAFMGLPGERFTLGNITLSWPTNRFKVYSVENDVILRWWQGNKSFVDYAILGDNLVRVYTEYSPPPQIIGKPQGDYIVFGISNLTVRVSLDKLERYYPKVFLSELGATVYYHLVNWDEHGNPIYRQELLIYPVNITYWKNDGKLYVGPDSSAGVPLVSALPLLLYANDTLKPVADILRMTTPVGDPLRNLPNPYAVNATVMTPEKNALENCHFSPTDHISIYLYSNGSTAMLRLKDTSLELWGSGMTCADWRSASWVPMNFLYLFKGETPVYLNLSAMPHVDRVSNPPLPSYHVNVGVANGTYYILWQYIPEGSSKMTSQVYGLENDCLCNISNSFPGGIRGFVAHGKVIGDSIVFHFLNETLQIPLQELGKYYPDPGRYWSFTAARDGKGYLIAPGSILYGLLGSSFAVYLNDSYFWLLGNSRGVYALYYSNGTLKPAFTILPGLSPVKNQIRLKPCAICPSVNRTSTNSSTPVNSTGTSPVKSSTGTSSQRATSKAGGKSICGPGLIVLLTVGVLLKRIRR</sequence>
<dbReference type="GeneID" id="41609107"/>
<organism evidence="2 3">
    <name type="scientific">Thermococcus aciditolerans</name>
    <dbReference type="NCBI Taxonomy" id="2598455"/>
    <lineage>
        <taxon>Archaea</taxon>
        <taxon>Methanobacteriati</taxon>
        <taxon>Methanobacteriota</taxon>
        <taxon>Thermococci</taxon>
        <taxon>Thermococcales</taxon>
        <taxon>Thermococcaceae</taxon>
        <taxon>Thermococcus</taxon>
    </lineage>
</organism>
<evidence type="ECO:0000313" key="2">
    <source>
        <dbReference type="EMBL" id="QEK14500.1"/>
    </source>
</evidence>
<dbReference type="AlphaFoldDB" id="A0A5C0SJQ9"/>
<keyword evidence="3" id="KW-1185">Reference proteome</keyword>
<dbReference type="Proteomes" id="UP000322631">
    <property type="component" value="Chromosome"/>
</dbReference>
<evidence type="ECO:0000313" key="3">
    <source>
        <dbReference type="Proteomes" id="UP000322631"/>
    </source>
</evidence>
<feature type="compositionally biased region" description="Polar residues" evidence="1">
    <location>
        <begin position="563"/>
        <end position="574"/>
    </location>
</feature>
<evidence type="ECO:0000256" key="1">
    <source>
        <dbReference type="SAM" id="MobiDB-lite"/>
    </source>
</evidence>
<reference evidence="2 3" key="1">
    <citation type="submission" date="2019-07" db="EMBL/GenBank/DDBJ databases">
        <title>Complete genome of Thermococcus acidophilus.</title>
        <authorList>
            <person name="Li X."/>
        </authorList>
    </citation>
    <scope>NUCLEOTIDE SEQUENCE [LARGE SCALE GENOMIC DNA]</scope>
    <source>
        <strain evidence="2 3">SY113</strain>
    </source>
</reference>
<dbReference type="RefSeq" id="WP_148882537.1">
    <property type="nucleotide sequence ID" value="NZ_CP041932.1"/>
</dbReference>
<name>A0A5C0SJQ9_9EURY</name>
<gene>
    <name evidence="2" type="ORF">FPV09_04590</name>
</gene>
<proteinExistence type="predicted"/>
<dbReference type="KEGG" id="them:FPV09_04590"/>
<feature type="compositionally biased region" description="Low complexity" evidence="1">
    <location>
        <begin position="546"/>
        <end position="562"/>
    </location>
</feature>
<dbReference type="EMBL" id="CP041932">
    <property type="protein sequence ID" value="QEK14500.1"/>
    <property type="molecule type" value="Genomic_DNA"/>
</dbReference>
<accession>A0A5C0SJQ9</accession>